<feature type="transmembrane region" description="Helical" evidence="1">
    <location>
        <begin position="172"/>
        <end position="197"/>
    </location>
</feature>
<protein>
    <submittedName>
        <fullName evidence="2">Nickel transporter</fullName>
    </submittedName>
</protein>
<accession>A0A4Y8PFI6</accession>
<keyword evidence="1" id="KW-0472">Membrane</keyword>
<feature type="transmembrane region" description="Helical" evidence="1">
    <location>
        <begin position="209"/>
        <end position="227"/>
    </location>
</feature>
<evidence type="ECO:0000313" key="3">
    <source>
        <dbReference type="Proteomes" id="UP000297713"/>
    </source>
</evidence>
<dbReference type="PANTHER" id="PTHR33876:SF4">
    <property type="entry name" value="CHLOROPLAST PROTEIN FOR GROWTH AND FERTILITY 2"/>
    <property type="match status" value="1"/>
</dbReference>
<proteinExistence type="predicted"/>
<keyword evidence="1" id="KW-1133">Transmembrane helix</keyword>
<keyword evidence="1" id="KW-0812">Transmembrane</keyword>
<dbReference type="InterPro" id="IPR052776">
    <property type="entry name" value="Chloro_ReproSupport/MetalTrans"/>
</dbReference>
<feature type="transmembrane region" description="Helical" evidence="1">
    <location>
        <begin position="78"/>
        <end position="95"/>
    </location>
</feature>
<gene>
    <name evidence="2" type="ORF">A7Q10_06540</name>
</gene>
<dbReference type="Proteomes" id="UP000297713">
    <property type="component" value="Unassembled WGS sequence"/>
</dbReference>
<feature type="transmembrane region" description="Helical" evidence="1">
    <location>
        <begin position="44"/>
        <end position="66"/>
    </location>
</feature>
<organism evidence="2 3">
    <name type="scientific">Methylacidiphilum caldifontis</name>
    <dbReference type="NCBI Taxonomy" id="2795386"/>
    <lineage>
        <taxon>Bacteria</taxon>
        <taxon>Pseudomonadati</taxon>
        <taxon>Verrucomicrobiota</taxon>
        <taxon>Methylacidiphilae</taxon>
        <taxon>Methylacidiphilales</taxon>
        <taxon>Methylacidiphilaceae</taxon>
        <taxon>Methylacidiphilum (ex Ratnadevi et al. 2023)</taxon>
    </lineage>
</organism>
<dbReference type="RefSeq" id="WP_134439668.1">
    <property type="nucleotide sequence ID" value="NZ_CP065957.1"/>
</dbReference>
<comment type="caution">
    <text evidence="2">The sequence shown here is derived from an EMBL/GenBank/DDBJ whole genome shotgun (WGS) entry which is preliminary data.</text>
</comment>
<dbReference type="OrthoDB" id="9811044at2"/>
<dbReference type="AlphaFoldDB" id="A0A4Y8PFI6"/>
<dbReference type="EMBL" id="LXQC01000113">
    <property type="protein sequence ID" value="TFE70711.1"/>
    <property type="molecule type" value="Genomic_DNA"/>
</dbReference>
<evidence type="ECO:0000256" key="1">
    <source>
        <dbReference type="SAM" id="Phobius"/>
    </source>
</evidence>
<dbReference type="PANTHER" id="PTHR33876">
    <property type="entry name" value="UNNAMED PRODUCT"/>
    <property type="match status" value="1"/>
</dbReference>
<sequence length="231" mass="25627">MFNLLIVSFVSGLLVGIGHALSGPDHLAALAPLTLEKKSGFWKVGLYWGLGHSGGIWILGIMLFFLRKFFPIILLSNWAERTVGLVLIGIGIWGIRRSFRDHLHVHYHAHDGLEHCHIHFHKERVVSSKEHLVEDHHHVHAPLGIGLLHGIAGSGHFFSALPVLSFPRSSMAITYILGFGLGAILGMVIFAFLLGKMIRIKVFFNRGKWLRRLFGSLAIGVGLFWVIEGGV</sequence>
<name>A0A4Y8PFI6_9BACT</name>
<reference evidence="2 3" key="1">
    <citation type="submission" date="2016-05" db="EMBL/GenBank/DDBJ databases">
        <title>Diversity and Homogeneity among Thermoacidophilic Verrucomicrobia Methanotrophs Linked with Geographical Origin.</title>
        <authorList>
            <person name="Erikstad H.-A."/>
            <person name="Smestad N.B."/>
            <person name="Ceballos R.M."/>
            <person name="Birkeland N.-K."/>
        </authorList>
    </citation>
    <scope>NUCLEOTIDE SEQUENCE [LARGE SCALE GENOMIC DNA]</scope>
    <source>
        <strain evidence="2 3">Phi</strain>
    </source>
</reference>
<keyword evidence="3" id="KW-1185">Reference proteome</keyword>
<evidence type="ECO:0000313" key="2">
    <source>
        <dbReference type="EMBL" id="TFE70711.1"/>
    </source>
</evidence>